<dbReference type="AlphaFoldDB" id="A0A1H6B544"/>
<evidence type="ECO:0000256" key="3">
    <source>
        <dbReference type="ARBA" id="ARBA00013014"/>
    </source>
</evidence>
<dbReference type="PANTHER" id="PTHR43765:SF2">
    <property type="entry name" value="2-DEHYDROPANTOATE 2-REDUCTASE"/>
    <property type="match status" value="1"/>
</dbReference>
<evidence type="ECO:0000256" key="10">
    <source>
        <dbReference type="RuleBase" id="RU362068"/>
    </source>
</evidence>
<dbReference type="InterPro" id="IPR013332">
    <property type="entry name" value="KPR_N"/>
</dbReference>
<evidence type="ECO:0000256" key="6">
    <source>
        <dbReference type="ARBA" id="ARBA00022857"/>
    </source>
</evidence>
<dbReference type="NCBIfam" id="TIGR00745">
    <property type="entry name" value="apbA_panE"/>
    <property type="match status" value="1"/>
</dbReference>
<dbReference type="EC" id="1.1.1.169" evidence="3 10"/>
<dbReference type="GO" id="GO:0005737">
    <property type="term" value="C:cytoplasm"/>
    <property type="evidence" value="ECO:0007669"/>
    <property type="project" value="TreeGrafter"/>
</dbReference>
<evidence type="ECO:0000259" key="11">
    <source>
        <dbReference type="Pfam" id="PF02558"/>
    </source>
</evidence>
<keyword evidence="6 10" id="KW-0521">NADP</keyword>
<dbReference type="PANTHER" id="PTHR43765">
    <property type="entry name" value="2-DEHYDROPANTOATE 2-REDUCTASE-RELATED"/>
    <property type="match status" value="1"/>
</dbReference>
<dbReference type="GO" id="GO:0008677">
    <property type="term" value="F:2-dehydropantoate 2-reductase activity"/>
    <property type="evidence" value="ECO:0007669"/>
    <property type="project" value="UniProtKB-EC"/>
</dbReference>
<name>A0A1H6B544_9VIBR</name>
<dbReference type="Pfam" id="PF02558">
    <property type="entry name" value="ApbA"/>
    <property type="match status" value="1"/>
</dbReference>
<dbReference type="EMBL" id="FNVG01000019">
    <property type="protein sequence ID" value="SEG55740.1"/>
    <property type="molecule type" value="Genomic_DNA"/>
</dbReference>
<dbReference type="InterPro" id="IPR050838">
    <property type="entry name" value="Ketopantoate_reductase"/>
</dbReference>
<proteinExistence type="inferred from homology"/>
<reference evidence="14" key="1">
    <citation type="submission" date="2016-10" db="EMBL/GenBank/DDBJ databases">
        <authorList>
            <person name="Varghese N."/>
            <person name="Submissions S."/>
        </authorList>
    </citation>
    <scope>NUCLEOTIDE SEQUENCE [LARGE SCALE GENOMIC DNA]</scope>
    <source>
        <strain evidence="14">CGMCC 1.7062</strain>
    </source>
</reference>
<dbReference type="GO" id="GO:0050661">
    <property type="term" value="F:NADP binding"/>
    <property type="evidence" value="ECO:0007669"/>
    <property type="project" value="TreeGrafter"/>
</dbReference>
<keyword evidence="14" id="KW-1185">Reference proteome</keyword>
<evidence type="ECO:0000256" key="4">
    <source>
        <dbReference type="ARBA" id="ARBA00019465"/>
    </source>
</evidence>
<evidence type="ECO:0000256" key="5">
    <source>
        <dbReference type="ARBA" id="ARBA00022655"/>
    </source>
</evidence>
<dbReference type="SUPFAM" id="SSF48179">
    <property type="entry name" value="6-phosphogluconate dehydrogenase C-terminal domain-like"/>
    <property type="match status" value="1"/>
</dbReference>
<evidence type="ECO:0000256" key="1">
    <source>
        <dbReference type="ARBA" id="ARBA00004994"/>
    </source>
</evidence>
<dbReference type="SUPFAM" id="SSF51735">
    <property type="entry name" value="NAD(P)-binding Rossmann-fold domains"/>
    <property type="match status" value="1"/>
</dbReference>
<evidence type="ECO:0000256" key="9">
    <source>
        <dbReference type="ARBA" id="ARBA00048793"/>
    </source>
</evidence>
<evidence type="ECO:0000256" key="7">
    <source>
        <dbReference type="ARBA" id="ARBA00023002"/>
    </source>
</evidence>
<dbReference type="UniPathway" id="UPA00028">
    <property type="reaction ID" value="UER00004"/>
</dbReference>
<evidence type="ECO:0000313" key="13">
    <source>
        <dbReference type="EMBL" id="SEG55740.1"/>
    </source>
</evidence>
<comment type="pathway">
    <text evidence="1 10">Cofactor biosynthesis; (R)-pantothenate biosynthesis; (R)-pantoate from 3-methyl-2-oxobutanoate: step 2/2.</text>
</comment>
<dbReference type="InterPro" id="IPR013752">
    <property type="entry name" value="KPA_reductase"/>
</dbReference>
<dbReference type="Proteomes" id="UP000236721">
    <property type="component" value="Unassembled WGS sequence"/>
</dbReference>
<dbReference type="InterPro" id="IPR036291">
    <property type="entry name" value="NAD(P)-bd_dom_sf"/>
</dbReference>
<dbReference type="InterPro" id="IPR008927">
    <property type="entry name" value="6-PGluconate_DH-like_C_sf"/>
</dbReference>
<feature type="domain" description="Ketopantoate reductase C-terminal" evidence="12">
    <location>
        <begin position="197"/>
        <end position="318"/>
    </location>
</feature>
<keyword evidence="5 10" id="KW-0566">Pantothenate biosynthesis</keyword>
<keyword evidence="7 10" id="KW-0560">Oxidoreductase</keyword>
<dbReference type="Gene3D" id="1.10.1040.10">
    <property type="entry name" value="N-(1-d-carboxylethyl)-l-norvaline Dehydrogenase, domain 2"/>
    <property type="match status" value="1"/>
</dbReference>
<evidence type="ECO:0000259" key="12">
    <source>
        <dbReference type="Pfam" id="PF08546"/>
    </source>
</evidence>
<feature type="domain" description="Ketopantoate reductase N-terminal" evidence="11">
    <location>
        <begin position="31"/>
        <end position="170"/>
    </location>
</feature>
<accession>A0A1H6B544</accession>
<dbReference type="InterPro" id="IPR003710">
    <property type="entry name" value="ApbA"/>
</dbReference>
<evidence type="ECO:0000256" key="2">
    <source>
        <dbReference type="ARBA" id="ARBA00007870"/>
    </source>
</evidence>
<evidence type="ECO:0000313" key="14">
    <source>
        <dbReference type="Proteomes" id="UP000236721"/>
    </source>
</evidence>
<protein>
    <recommendedName>
        <fullName evidence="4 10">2-dehydropantoate 2-reductase</fullName>
        <ecNumber evidence="3 10">1.1.1.169</ecNumber>
    </recommendedName>
    <alternativeName>
        <fullName evidence="8 10">Ketopantoate reductase</fullName>
    </alternativeName>
</protein>
<dbReference type="Gene3D" id="3.40.50.720">
    <property type="entry name" value="NAD(P)-binding Rossmann-like Domain"/>
    <property type="match status" value="1"/>
</dbReference>
<organism evidence="13 14">
    <name type="scientific">Vibrio hangzhouensis</name>
    <dbReference type="NCBI Taxonomy" id="462991"/>
    <lineage>
        <taxon>Bacteria</taxon>
        <taxon>Pseudomonadati</taxon>
        <taxon>Pseudomonadota</taxon>
        <taxon>Gammaproteobacteria</taxon>
        <taxon>Vibrionales</taxon>
        <taxon>Vibrionaceae</taxon>
        <taxon>Vibrio</taxon>
    </lineage>
</organism>
<dbReference type="NCBIfam" id="NF005087">
    <property type="entry name" value="PRK06522.1-1"/>
    <property type="match status" value="1"/>
</dbReference>
<comment type="catalytic activity">
    <reaction evidence="9 10">
        <text>(R)-pantoate + NADP(+) = 2-dehydropantoate + NADPH + H(+)</text>
        <dbReference type="Rhea" id="RHEA:16233"/>
        <dbReference type="ChEBI" id="CHEBI:11561"/>
        <dbReference type="ChEBI" id="CHEBI:15378"/>
        <dbReference type="ChEBI" id="CHEBI:15980"/>
        <dbReference type="ChEBI" id="CHEBI:57783"/>
        <dbReference type="ChEBI" id="CHEBI:58349"/>
        <dbReference type="EC" id="1.1.1.169"/>
    </reaction>
</comment>
<comment type="function">
    <text evidence="10">Catalyzes the NADPH-dependent reduction of ketopantoate into pantoic acid.</text>
</comment>
<gene>
    <name evidence="13" type="ORF">SAMN04488244_11963</name>
</gene>
<sequence>MPAICHIAFETSCQFCYSSRFSHYRYHIVNITILGPGAVGTLYAYKLHQAGHNVSVWGRTATDTVTISIDQSPEVALANRSRCALKQCDLLIVTLKAWQVEQALTPLLSELDSDTILLFLHNGLGTVDRLARLLEAHPVLLGTTTHGALKQSAINVKHTGLGQTLIGGWNDKGRQCKFVAEVMNHAFAPVKWHPEVEVALWTKLVINCAINPLTAIHQCQNGQLAASQFSQTIYSVIDEAVDCANVVGISLNREALHTTVYDVITATAQNYSSMHQDIYNKRQSEIDFISGYLVSIAEHHGIAIPTNLALYNQIKQIESSWSSHD</sequence>
<comment type="similarity">
    <text evidence="2 10">Belongs to the ketopantoate reductase family.</text>
</comment>
<dbReference type="GO" id="GO:0015940">
    <property type="term" value="P:pantothenate biosynthetic process"/>
    <property type="evidence" value="ECO:0007669"/>
    <property type="project" value="UniProtKB-UniPathway"/>
</dbReference>
<dbReference type="FunFam" id="1.10.1040.10:FF:000017">
    <property type="entry name" value="2-dehydropantoate 2-reductase"/>
    <property type="match status" value="1"/>
</dbReference>
<evidence type="ECO:0000256" key="8">
    <source>
        <dbReference type="ARBA" id="ARBA00032024"/>
    </source>
</evidence>
<dbReference type="Pfam" id="PF08546">
    <property type="entry name" value="ApbA_C"/>
    <property type="match status" value="1"/>
</dbReference>
<dbReference type="InterPro" id="IPR013328">
    <property type="entry name" value="6PGD_dom2"/>
</dbReference>